<dbReference type="RefSeq" id="WP_380553264.1">
    <property type="nucleotide sequence ID" value="NZ_JBHEZY010000005.1"/>
</dbReference>
<organism evidence="3 4">
    <name type="scientific">Streptacidiphilus alkalitolerans</name>
    <dbReference type="NCBI Taxonomy" id="3342712"/>
    <lineage>
        <taxon>Bacteria</taxon>
        <taxon>Bacillati</taxon>
        <taxon>Actinomycetota</taxon>
        <taxon>Actinomycetes</taxon>
        <taxon>Kitasatosporales</taxon>
        <taxon>Streptomycetaceae</taxon>
        <taxon>Streptacidiphilus</taxon>
    </lineage>
</organism>
<sequence length="377" mass="39598">MLPRSRRRARTAAVTAAVTAALLLASLTALPAASAQAGTAGRGYPPASRACGSAGWVVGYSDALNKLAVDGDTVGGLSALSYDPRRHAYGAIVDHTTGELAKIWFFDDPAEPHVVGSLVLRKPDGTAYDESDFDGEGLTVLDNGNYLVSSETEPSVREFDRQGIEQLSLRIPARFLVAPAGQATSNATLEGLSVSPDGRTVYAAMEGVLSGDISSTGDANDRRILVYRANHKHGYDLVKEVGYRVDPGNRISEVTAYGSHGLLVLEAAFTAGVGNTIRVYAAPHALHSPDVTGVADLGNAPGSLLAKKKLLVDVAQCPSLGATAPEPQPNPILDNYEGMTLVPGSSRSGVNELLLISDDNFSTAQNTRLLRLQVRLP</sequence>
<feature type="signal peptide" evidence="1">
    <location>
        <begin position="1"/>
        <end position="37"/>
    </location>
</feature>
<keyword evidence="1" id="KW-0732">Signal</keyword>
<evidence type="ECO:0000259" key="2">
    <source>
        <dbReference type="Pfam" id="PF13449"/>
    </source>
</evidence>
<protein>
    <submittedName>
        <fullName evidence="3">Esterase-like activity of phytase family protein</fullName>
    </submittedName>
</protein>
<dbReference type="SUPFAM" id="SSF75011">
    <property type="entry name" value="3-carboxy-cis,cis-mucoante lactonizing enzyme"/>
    <property type="match status" value="1"/>
</dbReference>
<feature type="domain" description="Phytase-like" evidence="2">
    <location>
        <begin position="73"/>
        <end position="361"/>
    </location>
</feature>
<evidence type="ECO:0000313" key="3">
    <source>
        <dbReference type="EMBL" id="MFC1431972.1"/>
    </source>
</evidence>
<gene>
    <name evidence="3" type="ORF">ACEZDB_15095</name>
</gene>
<dbReference type="PANTHER" id="PTHR37957:SF1">
    <property type="entry name" value="PHYTASE-LIKE DOMAIN-CONTAINING PROTEIN"/>
    <property type="match status" value="1"/>
</dbReference>
<proteinExistence type="predicted"/>
<dbReference type="InterPro" id="IPR027372">
    <property type="entry name" value="Phytase-like_dom"/>
</dbReference>
<reference evidence="3 4" key="1">
    <citation type="submission" date="2024-09" db="EMBL/GenBank/DDBJ databases">
        <authorList>
            <person name="Lee S.D."/>
        </authorList>
    </citation>
    <scope>NUCLEOTIDE SEQUENCE [LARGE SCALE GENOMIC DNA]</scope>
    <source>
        <strain evidence="3 4">N1-3</strain>
    </source>
</reference>
<dbReference type="Proteomes" id="UP001592530">
    <property type="component" value="Unassembled WGS sequence"/>
</dbReference>
<dbReference type="EMBL" id="JBHEZY010000005">
    <property type="protein sequence ID" value="MFC1431972.1"/>
    <property type="molecule type" value="Genomic_DNA"/>
</dbReference>
<evidence type="ECO:0000256" key="1">
    <source>
        <dbReference type="SAM" id="SignalP"/>
    </source>
</evidence>
<name>A0ABV6X1A1_9ACTN</name>
<dbReference type="PROSITE" id="PS51318">
    <property type="entry name" value="TAT"/>
    <property type="match status" value="1"/>
</dbReference>
<evidence type="ECO:0000313" key="4">
    <source>
        <dbReference type="Proteomes" id="UP001592530"/>
    </source>
</evidence>
<feature type="chain" id="PRO_5045612583" evidence="1">
    <location>
        <begin position="38"/>
        <end position="377"/>
    </location>
</feature>
<accession>A0ABV6X1A1</accession>
<dbReference type="PANTHER" id="PTHR37957">
    <property type="entry name" value="BLR7070 PROTEIN"/>
    <property type="match status" value="1"/>
</dbReference>
<dbReference type="InterPro" id="IPR006311">
    <property type="entry name" value="TAT_signal"/>
</dbReference>
<dbReference type="Pfam" id="PF13449">
    <property type="entry name" value="Phytase-like"/>
    <property type="match status" value="1"/>
</dbReference>
<comment type="caution">
    <text evidence="3">The sequence shown here is derived from an EMBL/GenBank/DDBJ whole genome shotgun (WGS) entry which is preliminary data.</text>
</comment>